<keyword evidence="3" id="KW-0963">Cytoplasm</keyword>
<dbReference type="GO" id="GO:0042254">
    <property type="term" value="P:ribosome biogenesis"/>
    <property type="evidence" value="ECO:0007669"/>
    <property type="project" value="UniProtKB-KW"/>
</dbReference>
<evidence type="ECO:0000256" key="1">
    <source>
        <dbReference type="ARBA" id="ARBA00004496"/>
    </source>
</evidence>
<feature type="domain" description="Ribosome maturation protein SDO1/SBDS N-terminal" evidence="7">
    <location>
        <begin position="16"/>
        <end position="103"/>
    </location>
</feature>
<dbReference type="InterPro" id="IPR039100">
    <property type="entry name" value="Sdo1/SBDS-like"/>
</dbReference>
<evidence type="ECO:0000256" key="3">
    <source>
        <dbReference type="ARBA" id="ARBA00022490"/>
    </source>
</evidence>
<dbReference type="Pfam" id="PF09377">
    <property type="entry name" value="SBDS_domain_II"/>
    <property type="match status" value="1"/>
</dbReference>
<keyword evidence="4" id="KW-0690">Ribosome biogenesis</keyword>
<feature type="compositionally biased region" description="Acidic residues" evidence="6">
    <location>
        <begin position="523"/>
        <end position="541"/>
    </location>
</feature>
<dbReference type="SMR" id="A0A836G7B0"/>
<feature type="region of interest" description="Disordered" evidence="6">
    <location>
        <begin position="272"/>
        <end position="385"/>
    </location>
</feature>
<evidence type="ECO:0000256" key="5">
    <source>
        <dbReference type="ARBA" id="ARBA00049708"/>
    </source>
</evidence>
<dbReference type="Gene3D" id="3.30.1250.10">
    <property type="entry name" value="Ribosome maturation protein SBDS, N-terminal domain"/>
    <property type="match status" value="1"/>
</dbReference>
<evidence type="ECO:0000256" key="6">
    <source>
        <dbReference type="SAM" id="MobiDB-lite"/>
    </source>
</evidence>
<dbReference type="PANTHER" id="PTHR10927">
    <property type="entry name" value="RIBOSOME MATURATION PROTEIN SBDS"/>
    <property type="match status" value="1"/>
</dbReference>
<evidence type="ECO:0000313" key="10">
    <source>
        <dbReference type="Proteomes" id="UP000674143"/>
    </source>
</evidence>
<proteinExistence type="inferred from homology"/>
<keyword evidence="10" id="KW-1185">Reference proteome</keyword>
<evidence type="ECO:0000259" key="7">
    <source>
        <dbReference type="Pfam" id="PF01172"/>
    </source>
</evidence>
<dbReference type="Proteomes" id="UP000674143">
    <property type="component" value="Unassembled WGS sequence"/>
</dbReference>
<organism evidence="9 10">
    <name type="scientific">Leishmania orientalis</name>
    <dbReference type="NCBI Taxonomy" id="2249476"/>
    <lineage>
        <taxon>Eukaryota</taxon>
        <taxon>Discoba</taxon>
        <taxon>Euglenozoa</taxon>
        <taxon>Kinetoplastea</taxon>
        <taxon>Metakinetoplastina</taxon>
        <taxon>Trypanosomatida</taxon>
        <taxon>Trypanosomatidae</taxon>
        <taxon>Leishmaniinae</taxon>
        <taxon>Leishmania</taxon>
    </lineage>
</organism>
<dbReference type="PANTHER" id="PTHR10927:SF1">
    <property type="entry name" value="RIBOSOME MATURATION PROTEIN SBDS"/>
    <property type="match status" value="1"/>
</dbReference>
<dbReference type="GeneID" id="92356875"/>
<feature type="compositionally biased region" description="Low complexity" evidence="6">
    <location>
        <begin position="295"/>
        <end position="307"/>
    </location>
</feature>
<reference evidence="10" key="2">
    <citation type="journal article" date="2021" name="Sci. Data">
        <title>Chromosome-scale genome sequencing, assembly and annotation of six genomes from subfamily Leishmaniinae.</title>
        <authorList>
            <person name="Almutairi H."/>
            <person name="Urbaniak M.D."/>
            <person name="Bates M.D."/>
            <person name="Jariyapan N."/>
            <person name="Kwakye-Nuako G."/>
            <person name="Thomaz Soccol V."/>
            <person name="Al-Salem W.S."/>
            <person name="Dillon R.J."/>
            <person name="Bates P.A."/>
            <person name="Gatherer D."/>
        </authorList>
    </citation>
    <scope>NUCLEOTIDE SEQUENCE [LARGE SCALE GENOMIC DNA]</scope>
</reference>
<dbReference type="EMBL" id="JAFHLR010000034">
    <property type="protein sequence ID" value="KAG5467789.1"/>
    <property type="molecule type" value="Genomic_DNA"/>
</dbReference>
<dbReference type="RefSeq" id="XP_067059591.1">
    <property type="nucleotide sequence ID" value="XM_067202941.1"/>
</dbReference>
<comment type="caution">
    <text evidence="9">The sequence shown here is derived from an EMBL/GenBank/DDBJ whole genome shotgun (WGS) entry which is preliminary data.</text>
</comment>
<dbReference type="Pfam" id="PF01172">
    <property type="entry name" value="SBDS_N"/>
    <property type="match status" value="1"/>
</dbReference>
<reference evidence="10" key="1">
    <citation type="journal article" date="2021" name="Microbiol. Resour. Announc.">
        <title>LGAAP: Leishmaniinae Genome Assembly and Annotation Pipeline.</title>
        <authorList>
            <person name="Almutairi H."/>
            <person name="Urbaniak M.D."/>
            <person name="Bates M.D."/>
            <person name="Jariyapan N."/>
            <person name="Kwakye-Nuako G."/>
            <person name="Thomaz-Soccol V."/>
            <person name="Al-Salem W.S."/>
            <person name="Dillon R.J."/>
            <person name="Bates P.A."/>
            <person name="Gatherer D."/>
        </authorList>
    </citation>
    <scope>NUCLEOTIDE SEQUENCE [LARGE SCALE GENOMIC DNA]</scope>
</reference>
<dbReference type="InterPro" id="IPR019783">
    <property type="entry name" value="SDO1/SBDS_N"/>
</dbReference>
<evidence type="ECO:0000313" key="9">
    <source>
        <dbReference type="EMBL" id="KAG5467789.1"/>
    </source>
</evidence>
<comment type="subunit">
    <text evidence="5">Associates with the 60S ribosomal subunit.</text>
</comment>
<feature type="compositionally biased region" description="Basic residues" evidence="6">
    <location>
        <begin position="419"/>
        <end position="428"/>
    </location>
</feature>
<evidence type="ECO:0000256" key="2">
    <source>
        <dbReference type="ARBA" id="ARBA00007433"/>
    </source>
</evidence>
<dbReference type="SUPFAM" id="SSF109728">
    <property type="entry name" value="Hypothetical protein AF0491, middle domain"/>
    <property type="match status" value="1"/>
</dbReference>
<feature type="region of interest" description="Disordered" evidence="6">
    <location>
        <begin position="402"/>
        <end position="541"/>
    </location>
</feature>
<feature type="compositionally biased region" description="Basic residues" evidence="6">
    <location>
        <begin position="464"/>
        <end position="477"/>
    </location>
</feature>
<feature type="domain" description="Ribosome maturation protein SDO1/SBDS central" evidence="8">
    <location>
        <begin position="112"/>
        <end position="175"/>
    </location>
</feature>
<dbReference type="InterPro" id="IPR018978">
    <property type="entry name" value="SDO1/SBDS_central"/>
</dbReference>
<dbReference type="InterPro" id="IPR036786">
    <property type="entry name" value="Ribosome_mat_SBDS_N_sf"/>
</dbReference>
<protein>
    <recommendedName>
        <fullName evidence="11">Shwachman-Bodian-Diamond protein-like protein</fullName>
    </recommendedName>
</protein>
<feature type="compositionally biased region" description="Basic and acidic residues" evidence="6">
    <location>
        <begin position="328"/>
        <end position="345"/>
    </location>
</feature>
<comment type="similarity">
    <text evidence="2">Belongs to the SDO1/SBDS family.</text>
</comment>
<comment type="subcellular location">
    <subcellularLocation>
        <location evidence="1">Cytoplasm</location>
    </subcellularLocation>
</comment>
<dbReference type="GO" id="GO:0005737">
    <property type="term" value="C:cytoplasm"/>
    <property type="evidence" value="ECO:0007669"/>
    <property type="project" value="UniProtKB-SubCell"/>
</dbReference>
<sequence length="541" mass="58313">MSARMQFPLSQRRHTNIAVVRYSKNGVRLEIACYKNKVISYRCGTENRLDEVLQVERIFSNVARGYLASEKEIRTVFGNGMTEQEAIRYMLNHGELQVAQQERTAEVDEMFKDIAVIISQKCINTKTHHHFPSQVIEQALRSIGAAVKLDQPVKKQALGLIHLLIDSNIIPIARANMKIRCTTTSEVALEKLRGWCRDNDVDMVEKDPGKGNASGSGDGGAGHSLLLLMQPNLFRDLDHFVKQELPSGSTIRMVDVAVTDVGDSDALLDANTVSRANAQPGRAEEEMVMGDSRRAVAAPSSSSAGEADGNHSDGRGGGPRVNSNVGRNAERASSEQHQSDDEGKRCRTGKVMGAARRSHRGTHSDSSDDDDLLLATGTQGAGAGGVATDCDVAAKLQRLGIGPLHDPADDSSGDWGRGRGGKVKKVKKSANGSDGGAGQRQGAVGEKAGGGAIAMGDSDDDYRKGKKAKKSTKKNTKKAAVAVKAEPEVVRASSDSDDELMGNRKQRAKKQHEAQAQQGGNPWDEEDFDYGEDEETEEQVN</sequence>
<dbReference type="InterPro" id="IPR037188">
    <property type="entry name" value="Sdo1/SBDS_central_sf"/>
</dbReference>
<evidence type="ECO:0000259" key="8">
    <source>
        <dbReference type="Pfam" id="PF09377"/>
    </source>
</evidence>
<name>A0A836G7B0_9TRYP</name>
<gene>
    <name evidence="9" type="ORF">LSCM4_00873</name>
</gene>
<dbReference type="SUPFAM" id="SSF89895">
    <property type="entry name" value="FYSH domain"/>
    <property type="match status" value="1"/>
</dbReference>
<dbReference type="Gene3D" id="1.10.10.900">
    <property type="entry name" value="SBDS protein C-terminal domain, subdomain 1"/>
    <property type="match status" value="1"/>
</dbReference>
<accession>A0A836G7B0</accession>
<dbReference type="KEGG" id="loi:92356875"/>
<evidence type="ECO:0008006" key="11">
    <source>
        <dbReference type="Google" id="ProtNLM"/>
    </source>
</evidence>
<evidence type="ECO:0000256" key="4">
    <source>
        <dbReference type="ARBA" id="ARBA00022517"/>
    </source>
</evidence>
<dbReference type="AlphaFoldDB" id="A0A836G7B0"/>